<evidence type="ECO:0000313" key="2">
    <source>
        <dbReference type="EnsemblMetazoa" id="tetur02g12920.1"/>
    </source>
</evidence>
<reference evidence="3" key="1">
    <citation type="submission" date="2011-08" db="EMBL/GenBank/DDBJ databases">
        <authorList>
            <person name="Rombauts S."/>
        </authorList>
    </citation>
    <scope>NUCLEOTIDE SEQUENCE</scope>
    <source>
        <strain evidence="3">London</strain>
    </source>
</reference>
<dbReference type="GO" id="GO:1902936">
    <property type="term" value="F:phosphatidylinositol bisphosphate binding"/>
    <property type="evidence" value="ECO:0007669"/>
    <property type="project" value="TreeGrafter"/>
</dbReference>
<dbReference type="OrthoDB" id="75724at2759"/>
<sequence>MTKLDQMVNNNFHGKPEKKCKLLLDEFREMVQSSRKLTGYNLSDKLLFQFLRSRDFNQQEALTILTNYLTIINERPDLFSWRDQLKEVANAGIYVHYPINNTNGSKIVIIKPGQWDPSKITFEQWFPQTLFFCEISLMDESVRENGIIGIIDMRNLYWAQIYHIGVSGSRLASHITDYCFPWTIQSAHLVYENRLTSMAFNLFKPFLSSKLRQRINFHGSNLETLYKFVPKSHLPPSLGGTNQEYSGEFYNNILEQNKQTVLDHWQSLRQRKVSS</sequence>
<dbReference type="PANTHER" id="PTHR10174:SF130">
    <property type="entry name" value="ALPHA-TOCOPHEROL TRANSFER PROTEIN-LIKE"/>
    <property type="match status" value="1"/>
</dbReference>
<dbReference type="GO" id="GO:0016020">
    <property type="term" value="C:membrane"/>
    <property type="evidence" value="ECO:0007669"/>
    <property type="project" value="TreeGrafter"/>
</dbReference>
<name>T1JXR1_TETUR</name>
<dbReference type="PRINTS" id="PR00180">
    <property type="entry name" value="CRETINALDHBP"/>
</dbReference>
<dbReference type="InterPro" id="IPR036273">
    <property type="entry name" value="CRAL/TRIO_N_dom_sf"/>
</dbReference>
<evidence type="ECO:0000313" key="3">
    <source>
        <dbReference type="Proteomes" id="UP000015104"/>
    </source>
</evidence>
<dbReference type="Pfam" id="PF00650">
    <property type="entry name" value="CRAL_TRIO"/>
    <property type="match status" value="1"/>
</dbReference>
<dbReference type="HOGENOM" id="CLU_046597_1_4_1"/>
<dbReference type="EnsemblMetazoa" id="tetur02g12920.1">
    <property type="protein sequence ID" value="tetur02g12920.1"/>
    <property type="gene ID" value="tetur02g12920"/>
</dbReference>
<dbReference type="eggNOG" id="KOG1471">
    <property type="taxonomic scope" value="Eukaryota"/>
</dbReference>
<accession>T1JXR1</accession>
<dbReference type="CDD" id="cd00170">
    <property type="entry name" value="SEC14"/>
    <property type="match status" value="1"/>
</dbReference>
<dbReference type="SMART" id="SM00516">
    <property type="entry name" value="SEC14"/>
    <property type="match status" value="1"/>
</dbReference>
<dbReference type="AlphaFoldDB" id="T1JXR1"/>
<dbReference type="KEGG" id="tut:107371296"/>
<dbReference type="OMA" id="CEISLMD"/>
<dbReference type="Gene3D" id="3.40.525.10">
    <property type="entry name" value="CRAL-TRIO lipid binding domain"/>
    <property type="match status" value="1"/>
</dbReference>
<dbReference type="SUPFAM" id="SSF46938">
    <property type="entry name" value="CRAL/TRIO N-terminal domain"/>
    <property type="match status" value="1"/>
</dbReference>
<gene>
    <name evidence="2" type="primary">107371296</name>
</gene>
<organism evidence="2 3">
    <name type="scientific">Tetranychus urticae</name>
    <name type="common">Two-spotted spider mite</name>
    <dbReference type="NCBI Taxonomy" id="32264"/>
    <lineage>
        <taxon>Eukaryota</taxon>
        <taxon>Metazoa</taxon>
        <taxon>Ecdysozoa</taxon>
        <taxon>Arthropoda</taxon>
        <taxon>Chelicerata</taxon>
        <taxon>Arachnida</taxon>
        <taxon>Acari</taxon>
        <taxon>Acariformes</taxon>
        <taxon>Trombidiformes</taxon>
        <taxon>Prostigmata</taxon>
        <taxon>Eleutherengona</taxon>
        <taxon>Raphignathae</taxon>
        <taxon>Tetranychoidea</taxon>
        <taxon>Tetranychidae</taxon>
        <taxon>Tetranychus</taxon>
    </lineage>
</organism>
<evidence type="ECO:0000259" key="1">
    <source>
        <dbReference type="PROSITE" id="PS50191"/>
    </source>
</evidence>
<dbReference type="SUPFAM" id="SSF52087">
    <property type="entry name" value="CRAL/TRIO domain"/>
    <property type="match status" value="1"/>
</dbReference>
<reference evidence="2" key="2">
    <citation type="submission" date="2015-06" db="UniProtKB">
        <authorList>
            <consortium name="EnsemblMetazoa"/>
        </authorList>
    </citation>
    <scope>IDENTIFICATION</scope>
</reference>
<feature type="domain" description="CRAL-TRIO" evidence="1">
    <location>
        <begin position="82"/>
        <end position="246"/>
    </location>
</feature>
<dbReference type="InterPro" id="IPR036865">
    <property type="entry name" value="CRAL-TRIO_dom_sf"/>
</dbReference>
<protein>
    <recommendedName>
        <fullName evidence="1">CRAL-TRIO domain-containing protein</fullName>
    </recommendedName>
</protein>
<keyword evidence="3" id="KW-1185">Reference proteome</keyword>
<dbReference type="PANTHER" id="PTHR10174">
    <property type="entry name" value="ALPHA-TOCOPHEROL TRANSFER PROTEIN-RELATED"/>
    <property type="match status" value="1"/>
</dbReference>
<dbReference type="Proteomes" id="UP000015104">
    <property type="component" value="Unassembled WGS sequence"/>
</dbReference>
<dbReference type="PROSITE" id="PS50191">
    <property type="entry name" value="CRAL_TRIO"/>
    <property type="match status" value="1"/>
</dbReference>
<dbReference type="Gene3D" id="1.10.8.20">
    <property type="entry name" value="N-terminal domain of phosphatidylinositol transfer protein sec14p"/>
    <property type="match status" value="1"/>
</dbReference>
<dbReference type="InterPro" id="IPR001251">
    <property type="entry name" value="CRAL-TRIO_dom"/>
</dbReference>
<proteinExistence type="predicted"/>
<dbReference type="EMBL" id="CAEY01000835">
    <property type="status" value="NOT_ANNOTATED_CDS"/>
    <property type="molecule type" value="Genomic_DNA"/>
</dbReference>